<feature type="repeat" description="ANK" evidence="1">
    <location>
        <begin position="478"/>
        <end position="502"/>
    </location>
</feature>
<dbReference type="PROSITE" id="PS00028">
    <property type="entry name" value="ZINC_FINGER_C2H2_1"/>
    <property type="match status" value="1"/>
</dbReference>
<dbReference type="SUPFAM" id="SSF48403">
    <property type="entry name" value="Ankyrin repeat"/>
    <property type="match status" value="1"/>
</dbReference>
<dbReference type="InterPro" id="IPR002110">
    <property type="entry name" value="Ankyrin_rpt"/>
</dbReference>
<gene>
    <name evidence="4" type="ORF">BCR34DRAFT_441471</name>
</gene>
<dbReference type="Pfam" id="PF26082">
    <property type="entry name" value="zf-C2H2_AcuF"/>
    <property type="match status" value="1"/>
</dbReference>
<feature type="domain" description="C2H2-type" evidence="3">
    <location>
        <begin position="338"/>
        <end position="358"/>
    </location>
</feature>
<dbReference type="PROSITE" id="PS50088">
    <property type="entry name" value="ANK_REPEAT"/>
    <property type="match status" value="2"/>
</dbReference>
<dbReference type="InterPro" id="IPR013087">
    <property type="entry name" value="Znf_C2H2_type"/>
</dbReference>
<dbReference type="STRING" id="1231657.A0A1Y1ZJ45"/>
<protein>
    <recommendedName>
        <fullName evidence="3">C2H2-type domain-containing protein</fullName>
    </recommendedName>
</protein>
<keyword evidence="5" id="KW-1185">Reference proteome</keyword>
<accession>A0A1Y1ZJ45</accession>
<dbReference type="Proteomes" id="UP000193144">
    <property type="component" value="Unassembled WGS sequence"/>
</dbReference>
<dbReference type="Pfam" id="PF12796">
    <property type="entry name" value="Ank_2"/>
    <property type="match status" value="1"/>
</dbReference>
<dbReference type="Gene3D" id="1.25.40.20">
    <property type="entry name" value="Ankyrin repeat-containing domain"/>
    <property type="match status" value="2"/>
</dbReference>
<evidence type="ECO:0000259" key="3">
    <source>
        <dbReference type="PROSITE" id="PS00028"/>
    </source>
</evidence>
<reference evidence="4 5" key="1">
    <citation type="submission" date="2016-07" db="EMBL/GenBank/DDBJ databases">
        <title>Pervasive Adenine N6-methylation of Active Genes in Fungi.</title>
        <authorList>
            <consortium name="DOE Joint Genome Institute"/>
            <person name="Mondo S.J."/>
            <person name="Dannebaum R.O."/>
            <person name="Kuo R.C."/>
            <person name="Labutti K."/>
            <person name="Haridas S."/>
            <person name="Kuo A."/>
            <person name="Salamov A."/>
            <person name="Ahrendt S.R."/>
            <person name="Lipzen A."/>
            <person name="Sullivan W."/>
            <person name="Andreopoulos W.B."/>
            <person name="Clum A."/>
            <person name="Lindquist E."/>
            <person name="Daum C."/>
            <person name="Ramamoorthy G.K."/>
            <person name="Gryganskyi A."/>
            <person name="Culley D."/>
            <person name="Magnuson J.K."/>
            <person name="James T.Y."/>
            <person name="O'Malley M.A."/>
            <person name="Stajich J.E."/>
            <person name="Spatafora J.W."/>
            <person name="Visel A."/>
            <person name="Grigoriev I.V."/>
        </authorList>
    </citation>
    <scope>NUCLEOTIDE SEQUENCE [LARGE SCALE GENOMIC DNA]</scope>
    <source>
        <strain evidence="4 5">CBS 115471</strain>
    </source>
</reference>
<feature type="repeat" description="ANK" evidence="1">
    <location>
        <begin position="546"/>
        <end position="570"/>
    </location>
</feature>
<evidence type="ECO:0000313" key="5">
    <source>
        <dbReference type="Proteomes" id="UP000193144"/>
    </source>
</evidence>
<comment type="caution">
    <text evidence="4">The sequence shown here is derived from an EMBL/GenBank/DDBJ whole genome shotgun (WGS) entry which is preliminary data.</text>
</comment>
<dbReference type="AlphaFoldDB" id="A0A1Y1ZJ45"/>
<feature type="compositionally biased region" description="Basic and acidic residues" evidence="2">
    <location>
        <begin position="421"/>
        <end position="430"/>
    </location>
</feature>
<evidence type="ECO:0000256" key="1">
    <source>
        <dbReference type="PROSITE-ProRule" id="PRU00023"/>
    </source>
</evidence>
<sequence>TRDEDTTRTALAAEDDRFELWAVNLGLFAPGHASLDYRVREADNVKSMLYRCLTSLNSSLTEAVMDHMSTKVPLGVDPSEAETDDPTIDAADDDWGEDFFLDSESDMDLLLLGIKNSIDRLYKLSIWIRGASSRYASSKALKHRHIDPDTNVDLLTTFEPIDLDYVQSQITHTASVTTATLLQVTHDSEVRPEQSAATVSQYAPSNWEAKSEPIAFPPAPKISPSQKFFECPYCFTICPASMSSEAGWKAHLIHDLRPYLCTYKDCRNPHQIYESQRDWIQHENSEHRQTYCCLQHEEVKFATTEEYQSHMRNVHAENPAHPATLTNQSILISPDRDCPVCSSTFGTLKSLQSHIARHLERISLFTLPRDVSEEAKDDDLSGSNQANIHLGSSRDEDFTDEPSASLDDGSSENDTSNGNDSGDHLNKIEEESPLDVDVDLEDERGETALSKAAKKGHTTIVQRLLDTRVVDANHQDKDGFTPLIAASGWGHIETVETLLSSGKVDVNVQDHEGYAALSRAVSGKHAGVVEALLKAKTIDLNNQTTDGWSALMEAIITGQVTIVELLLDTGKMGV</sequence>
<dbReference type="PANTHER" id="PTHR35391">
    <property type="entry name" value="C2H2-TYPE DOMAIN-CONTAINING PROTEIN-RELATED"/>
    <property type="match status" value="1"/>
</dbReference>
<dbReference type="PANTHER" id="PTHR35391:SF7">
    <property type="entry name" value="C2H2-TYPE DOMAIN-CONTAINING PROTEIN"/>
    <property type="match status" value="1"/>
</dbReference>
<dbReference type="SMART" id="SM00248">
    <property type="entry name" value="ANK"/>
    <property type="match status" value="4"/>
</dbReference>
<dbReference type="InterPro" id="IPR058925">
    <property type="entry name" value="zf-C2H2_AcuF"/>
</dbReference>
<dbReference type="OrthoDB" id="3800350at2759"/>
<keyword evidence="1" id="KW-0040">ANK repeat</keyword>
<organism evidence="4 5">
    <name type="scientific">Clohesyomyces aquaticus</name>
    <dbReference type="NCBI Taxonomy" id="1231657"/>
    <lineage>
        <taxon>Eukaryota</taxon>
        <taxon>Fungi</taxon>
        <taxon>Dikarya</taxon>
        <taxon>Ascomycota</taxon>
        <taxon>Pezizomycotina</taxon>
        <taxon>Dothideomycetes</taxon>
        <taxon>Pleosporomycetidae</taxon>
        <taxon>Pleosporales</taxon>
        <taxon>Lindgomycetaceae</taxon>
        <taxon>Clohesyomyces</taxon>
    </lineage>
</organism>
<dbReference type="Gene3D" id="3.30.160.60">
    <property type="entry name" value="Classic Zinc Finger"/>
    <property type="match status" value="1"/>
</dbReference>
<dbReference type="EMBL" id="MCFA01000075">
    <property type="protein sequence ID" value="ORY10272.1"/>
    <property type="molecule type" value="Genomic_DNA"/>
</dbReference>
<dbReference type="PROSITE" id="PS50297">
    <property type="entry name" value="ANK_REP_REGION"/>
    <property type="match status" value="2"/>
</dbReference>
<proteinExistence type="predicted"/>
<feature type="non-terminal residue" evidence="4">
    <location>
        <position position="574"/>
    </location>
</feature>
<dbReference type="SMART" id="SM00355">
    <property type="entry name" value="ZnF_C2H2"/>
    <property type="match status" value="3"/>
</dbReference>
<name>A0A1Y1ZJ45_9PLEO</name>
<feature type="non-terminal residue" evidence="4">
    <location>
        <position position="1"/>
    </location>
</feature>
<evidence type="ECO:0000256" key="2">
    <source>
        <dbReference type="SAM" id="MobiDB-lite"/>
    </source>
</evidence>
<dbReference type="InterPro" id="IPR036770">
    <property type="entry name" value="Ankyrin_rpt-contain_sf"/>
</dbReference>
<evidence type="ECO:0000313" key="4">
    <source>
        <dbReference type="EMBL" id="ORY10272.1"/>
    </source>
</evidence>
<feature type="region of interest" description="Disordered" evidence="2">
    <location>
        <begin position="373"/>
        <end position="439"/>
    </location>
</feature>